<organism evidence="2">
    <name type="scientific">Thermosporothrix sp. COM3</name>
    <dbReference type="NCBI Taxonomy" id="2490863"/>
    <lineage>
        <taxon>Bacteria</taxon>
        <taxon>Bacillati</taxon>
        <taxon>Chloroflexota</taxon>
        <taxon>Ktedonobacteria</taxon>
        <taxon>Ktedonobacterales</taxon>
        <taxon>Thermosporotrichaceae</taxon>
        <taxon>Thermosporothrix</taxon>
    </lineage>
</organism>
<evidence type="ECO:0008006" key="3">
    <source>
        <dbReference type="Google" id="ProtNLM"/>
    </source>
</evidence>
<reference evidence="2" key="1">
    <citation type="submission" date="2018-12" db="EMBL/GenBank/DDBJ databases">
        <title>Novel natural products biosynthetic potential of the class Ktedonobacteria.</title>
        <authorList>
            <person name="Zheng Y."/>
            <person name="Saitou A."/>
            <person name="Wang C.M."/>
            <person name="Toyoda A."/>
            <person name="Minakuchi Y."/>
            <person name="Sekiguchi Y."/>
            <person name="Ueda K."/>
            <person name="Takano H."/>
            <person name="Sakai Y."/>
            <person name="Yokota A."/>
            <person name="Yabe S."/>
        </authorList>
    </citation>
    <scope>NUCLEOTIDE SEQUENCE</scope>
    <source>
        <strain evidence="2">COM3</strain>
    </source>
</reference>
<keyword evidence="1" id="KW-1133">Transmembrane helix</keyword>
<proteinExistence type="predicted"/>
<name>A0A455SJP3_9CHLR</name>
<keyword evidence="1" id="KW-0472">Membrane</keyword>
<feature type="transmembrane region" description="Helical" evidence="1">
    <location>
        <begin position="7"/>
        <end position="28"/>
    </location>
</feature>
<dbReference type="AlphaFoldDB" id="A0A455SJP3"/>
<gene>
    <name evidence="2" type="ORF">KTC_34240</name>
</gene>
<keyword evidence="1" id="KW-0812">Transmembrane</keyword>
<accession>A0A455SJP3</accession>
<sequence length="140" mass="16097">MQWLFTLIVHFFWIPLAVYVVYQTYSVWITQNPFLGILSGIIAIFGGLVFWALLYGLLLVLNMVTGISRVISDVNRMQEQLYSQQTPFNSLFGNMRNPANMGRVVEGEVVDDEYTNNRRPPANGMIIRVIEEDPKQSHNK</sequence>
<feature type="transmembrane region" description="Helical" evidence="1">
    <location>
        <begin position="34"/>
        <end position="61"/>
    </location>
</feature>
<evidence type="ECO:0000256" key="1">
    <source>
        <dbReference type="SAM" id="Phobius"/>
    </source>
</evidence>
<protein>
    <recommendedName>
        <fullName evidence="3">DUF4282 domain-containing protein</fullName>
    </recommendedName>
</protein>
<evidence type="ECO:0000313" key="2">
    <source>
        <dbReference type="EMBL" id="BBH88673.1"/>
    </source>
</evidence>
<dbReference type="EMBL" id="AP019376">
    <property type="protein sequence ID" value="BBH88673.1"/>
    <property type="molecule type" value="Genomic_DNA"/>
</dbReference>